<accession>A0A2N5DSL7</accession>
<comment type="caution">
    <text evidence="1">The sequence shown here is derived from an EMBL/GenBank/DDBJ whole genome shotgun (WGS) entry which is preliminary data.</text>
</comment>
<dbReference type="EMBL" id="PJZF01000097">
    <property type="protein sequence ID" value="PLR29086.1"/>
    <property type="molecule type" value="Genomic_DNA"/>
</dbReference>
<dbReference type="AlphaFoldDB" id="A0A2N5DSL7"/>
<proteinExistence type="predicted"/>
<protein>
    <submittedName>
        <fullName evidence="1">Uncharacterized protein</fullName>
    </submittedName>
</protein>
<name>A0A2N5DSL7_9GAMM</name>
<sequence>TTATKTLGRWMTRLFCAWPPTTCRSAQSWSGWRHRSIQGVVTQWCASVQNQGAGYYRAGAAQPVPQVEFVAIDHQDFLH</sequence>
<feature type="non-terminal residue" evidence="1">
    <location>
        <position position="1"/>
    </location>
</feature>
<evidence type="ECO:0000313" key="2">
    <source>
        <dbReference type="Proteomes" id="UP000234240"/>
    </source>
</evidence>
<keyword evidence="2" id="KW-1185">Reference proteome</keyword>
<organism evidence="1 2">
    <name type="scientific">Chimaeribacter californicus</name>
    <dbReference type="NCBI Taxonomy" id="2060067"/>
    <lineage>
        <taxon>Bacteria</taxon>
        <taxon>Pseudomonadati</taxon>
        <taxon>Pseudomonadota</taxon>
        <taxon>Gammaproteobacteria</taxon>
        <taxon>Enterobacterales</taxon>
        <taxon>Yersiniaceae</taxon>
        <taxon>Chimaeribacter</taxon>
    </lineage>
</organism>
<reference evidence="1 2" key="1">
    <citation type="submission" date="2017-12" db="EMBL/GenBank/DDBJ databases">
        <title>Characterization of six clinical isolates of Enterochimera gen. nov., a novel genus of the Yersiniaciae family and the three species Enterochimera arupensis sp. nov., Enterochimera coloradensis sp. nov, and Enterochimera californica sp. nov.</title>
        <authorList>
            <person name="Rossi A."/>
            <person name="Fisher M."/>
        </authorList>
    </citation>
    <scope>NUCLEOTIDE SEQUENCE [LARGE SCALE GENOMIC DNA]</scope>
    <source>
        <strain evidence="2">2015-Iso6</strain>
    </source>
</reference>
<gene>
    <name evidence="1" type="ORF">CYR55_23065</name>
</gene>
<dbReference type="Proteomes" id="UP000234240">
    <property type="component" value="Unassembled WGS sequence"/>
</dbReference>
<evidence type="ECO:0000313" key="1">
    <source>
        <dbReference type="EMBL" id="PLR29086.1"/>
    </source>
</evidence>